<evidence type="ECO:0000313" key="1">
    <source>
        <dbReference type="EMBL" id="SMD25486.1"/>
    </source>
</evidence>
<dbReference type="OrthoDB" id="3555895at2"/>
<protein>
    <submittedName>
        <fullName evidence="1">Uncharacterized protein</fullName>
    </submittedName>
</protein>
<keyword evidence="2" id="KW-1185">Reference proteome</keyword>
<dbReference type="RefSeq" id="WP_051895388.1">
    <property type="nucleotide sequence ID" value="NZ_FWXV01000011.1"/>
</dbReference>
<proteinExistence type="predicted"/>
<dbReference type="EMBL" id="FWXV01000011">
    <property type="protein sequence ID" value="SMD25486.1"/>
    <property type="molecule type" value="Genomic_DNA"/>
</dbReference>
<accession>A0A1W2FV24</accession>
<dbReference type="AlphaFoldDB" id="A0A1W2FV24"/>
<dbReference type="Proteomes" id="UP000192674">
    <property type="component" value="Unassembled WGS sequence"/>
</dbReference>
<organism evidence="1 2">
    <name type="scientific">Kibdelosporangium aridum</name>
    <dbReference type="NCBI Taxonomy" id="2030"/>
    <lineage>
        <taxon>Bacteria</taxon>
        <taxon>Bacillati</taxon>
        <taxon>Actinomycetota</taxon>
        <taxon>Actinomycetes</taxon>
        <taxon>Pseudonocardiales</taxon>
        <taxon>Pseudonocardiaceae</taxon>
        <taxon>Kibdelosporangium</taxon>
    </lineage>
</organism>
<name>A0A1W2FV24_KIBAR</name>
<sequence>MGLTKVWLKTFTDGLVRADQVVGVSAHQTPALPGKSVNWLVDVTLAVSVGSGGTAGWEVNALHRTLIQTRFEPLGAAEALTELLARLHDTDPAGLITTRITKSRVEFTFQPFTAPASKTSSENHTSS</sequence>
<evidence type="ECO:0000313" key="2">
    <source>
        <dbReference type="Proteomes" id="UP000192674"/>
    </source>
</evidence>
<gene>
    <name evidence="1" type="ORF">SAMN05661093_09172</name>
</gene>
<reference evidence="1 2" key="1">
    <citation type="submission" date="2017-04" db="EMBL/GenBank/DDBJ databases">
        <authorList>
            <person name="Afonso C.L."/>
            <person name="Miller P.J."/>
            <person name="Scott M.A."/>
            <person name="Spackman E."/>
            <person name="Goraichik I."/>
            <person name="Dimitrov K.M."/>
            <person name="Suarez D.L."/>
            <person name="Swayne D.E."/>
        </authorList>
    </citation>
    <scope>NUCLEOTIDE SEQUENCE [LARGE SCALE GENOMIC DNA]</scope>
    <source>
        <strain evidence="1 2">DSM 43828</strain>
    </source>
</reference>